<accession>A0A4R3Q2C6</accession>
<sequence>MAMQLVKVTEAHHWDAYHNIRQLVLYDLRGRDGYDPQHPDEYRDDRVPLLLLQNGVPVGTVRLDPVESERGIVHMVAILPSLQRQGIGRVMMLALEALALDNALGKLELYADPGAVGFYEKLGWSMTDAHRPSPLITRMIPSSQTS</sequence>
<dbReference type="InterPro" id="IPR016181">
    <property type="entry name" value="Acyl_CoA_acyltransferase"/>
</dbReference>
<dbReference type="Pfam" id="PF00583">
    <property type="entry name" value="Acetyltransf_1"/>
    <property type="match status" value="1"/>
</dbReference>
<feature type="domain" description="N-acetyltransferase" evidence="3">
    <location>
        <begin position="3"/>
        <end position="144"/>
    </location>
</feature>
<dbReference type="InterPro" id="IPR045039">
    <property type="entry name" value="NSI-like"/>
</dbReference>
<dbReference type="PANTHER" id="PTHR43626">
    <property type="entry name" value="ACYL-COA N-ACYLTRANSFERASE"/>
    <property type="match status" value="1"/>
</dbReference>
<comment type="caution">
    <text evidence="4">The sequence shown here is derived from an EMBL/GenBank/DDBJ whole genome shotgun (WGS) entry which is preliminary data.</text>
</comment>
<dbReference type="PANTHER" id="PTHR43626:SF4">
    <property type="entry name" value="GCN5-RELATED N-ACETYLTRANSFERASE 2, CHLOROPLASTIC"/>
    <property type="match status" value="1"/>
</dbReference>
<evidence type="ECO:0000313" key="5">
    <source>
        <dbReference type="Proteomes" id="UP000294576"/>
    </source>
</evidence>
<organism evidence="4 5">
    <name type="scientific">Rhizobium sullae</name>
    <name type="common">Rhizobium hedysari</name>
    <dbReference type="NCBI Taxonomy" id="50338"/>
    <lineage>
        <taxon>Bacteria</taxon>
        <taxon>Pseudomonadati</taxon>
        <taxon>Pseudomonadota</taxon>
        <taxon>Alphaproteobacteria</taxon>
        <taxon>Hyphomicrobiales</taxon>
        <taxon>Rhizobiaceae</taxon>
        <taxon>Rhizobium/Agrobacterium group</taxon>
        <taxon>Rhizobium</taxon>
    </lineage>
</organism>
<keyword evidence="2" id="KW-0012">Acyltransferase</keyword>
<protein>
    <submittedName>
        <fullName evidence="4">Acetyltransferase (GNAT) family protein</fullName>
    </submittedName>
</protein>
<name>A0A4R3Q2C6_RHISU</name>
<dbReference type="InterPro" id="IPR000182">
    <property type="entry name" value="GNAT_dom"/>
</dbReference>
<evidence type="ECO:0000256" key="1">
    <source>
        <dbReference type="ARBA" id="ARBA00022679"/>
    </source>
</evidence>
<reference evidence="4 5" key="1">
    <citation type="submission" date="2019-03" db="EMBL/GenBank/DDBJ databases">
        <title>Genomic Encyclopedia of Type Strains, Phase IV (KMG-V): Genome sequencing to study the core and pangenomes of soil and plant-associated prokaryotes.</title>
        <authorList>
            <person name="Whitman W."/>
        </authorList>
    </citation>
    <scope>NUCLEOTIDE SEQUENCE [LARGE SCALE GENOMIC DNA]</scope>
    <source>
        <strain evidence="4 5">Hc14</strain>
    </source>
</reference>
<gene>
    <name evidence="4" type="ORF">EV132_108179</name>
</gene>
<dbReference type="AlphaFoldDB" id="A0A4R3Q2C6"/>
<dbReference type="SUPFAM" id="SSF55729">
    <property type="entry name" value="Acyl-CoA N-acyltransferases (Nat)"/>
    <property type="match status" value="1"/>
</dbReference>
<dbReference type="CDD" id="cd04301">
    <property type="entry name" value="NAT_SF"/>
    <property type="match status" value="1"/>
</dbReference>
<dbReference type="GO" id="GO:0008080">
    <property type="term" value="F:N-acetyltransferase activity"/>
    <property type="evidence" value="ECO:0007669"/>
    <property type="project" value="InterPro"/>
</dbReference>
<dbReference type="EMBL" id="SMBH01000008">
    <property type="protein sequence ID" value="TCU14809.1"/>
    <property type="molecule type" value="Genomic_DNA"/>
</dbReference>
<keyword evidence="1 4" id="KW-0808">Transferase</keyword>
<proteinExistence type="predicted"/>
<dbReference type="RefSeq" id="WP_132563870.1">
    <property type="nucleotide sequence ID" value="NZ_SMBH01000008.1"/>
</dbReference>
<dbReference type="PROSITE" id="PS51186">
    <property type="entry name" value="GNAT"/>
    <property type="match status" value="1"/>
</dbReference>
<dbReference type="Proteomes" id="UP000294576">
    <property type="component" value="Unassembled WGS sequence"/>
</dbReference>
<dbReference type="GO" id="GO:0005737">
    <property type="term" value="C:cytoplasm"/>
    <property type="evidence" value="ECO:0007669"/>
    <property type="project" value="TreeGrafter"/>
</dbReference>
<evidence type="ECO:0000256" key="2">
    <source>
        <dbReference type="ARBA" id="ARBA00023315"/>
    </source>
</evidence>
<dbReference type="Gene3D" id="3.40.630.30">
    <property type="match status" value="1"/>
</dbReference>
<evidence type="ECO:0000259" key="3">
    <source>
        <dbReference type="PROSITE" id="PS51186"/>
    </source>
</evidence>
<evidence type="ECO:0000313" key="4">
    <source>
        <dbReference type="EMBL" id="TCU14809.1"/>
    </source>
</evidence>